<evidence type="ECO:0000256" key="3">
    <source>
        <dbReference type="ARBA" id="ARBA00010902"/>
    </source>
</evidence>
<dbReference type="Gene3D" id="3.90.180.10">
    <property type="entry name" value="Medium-chain alcohol dehydrogenases, catalytic domain"/>
    <property type="match status" value="2"/>
</dbReference>
<organism evidence="23 24">
    <name type="scientific">Pelodiscus sinensis</name>
    <name type="common">Chinese softshell turtle</name>
    <name type="synonym">Trionyx sinensis</name>
    <dbReference type="NCBI Taxonomy" id="13735"/>
    <lineage>
        <taxon>Eukaryota</taxon>
        <taxon>Metazoa</taxon>
        <taxon>Chordata</taxon>
        <taxon>Craniata</taxon>
        <taxon>Vertebrata</taxon>
        <taxon>Euteleostomi</taxon>
        <taxon>Archelosauria</taxon>
        <taxon>Testudinata</taxon>
        <taxon>Testudines</taxon>
        <taxon>Cryptodira</taxon>
        <taxon>Trionychia</taxon>
        <taxon>Trionychidae</taxon>
        <taxon>Pelodiscus</taxon>
    </lineage>
</organism>
<evidence type="ECO:0000313" key="24">
    <source>
        <dbReference type="Proteomes" id="UP000007267"/>
    </source>
</evidence>
<comment type="catalytic activity">
    <reaction evidence="19">
        <text>S-nitrosoglutathione + NADH + H(+) = S-(hydroxysulfenamide)glutathione + NAD(+)</text>
        <dbReference type="Rhea" id="RHEA:78371"/>
        <dbReference type="ChEBI" id="CHEBI:15378"/>
        <dbReference type="ChEBI" id="CHEBI:57540"/>
        <dbReference type="ChEBI" id="CHEBI:57945"/>
        <dbReference type="ChEBI" id="CHEBI:145544"/>
        <dbReference type="ChEBI" id="CHEBI:229723"/>
    </reaction>
    <physiologicalReaction direction="left-to-right" evidence="19">
        <dbReference type="Rhea" id="RHEA:78372"/>
    </physiologicalReaction>
</comment>
<dbReference type="InterPro" id="IPR013149">
    <property type="entry name" value="ADH-like_C"/>
</dbReference>
<keyword evidence="8" id="KW-0963">Cytoplasm</keyword>
<keyword evidence="12" id="KW-0560">Oxidoreductase</keyword>
<reference evidence="24" key="1">
    <citation type="submission" date="2011-10" db="EMBL/GenBank/DDBJ databases">
        <authorList>
            <consortium name="Soft-shell Turtle Genome Consortium"/>
        </authorList>
    </citation>
    <scope>NUCLEOTIDE SEQUENCE [LARGE SCALE GENOMIC DNA]</scope>
    <source>
        <strain evidence="24">Daiwa-1</strain>
    </source>
</reference>
<dbReference type="GO" id="GO:0051903">
    <property type="term" value="F:S-(hydroxymethyl)glutathione dehydrogenase [NAD(P)+] activity"/>
    <property type="evidence" value="ECO:0007669"/>
    <property type="project" value="UniProtKB-EC"/>
</dbReference>
<evidence type="ECO:0000256" key="6">
    <source>
        <dbReference type="ARBA" id="ARBA00013190"/>
    </source>
</evidence>
<dbReference type="SUPFAM" id="SSF51735">
    <property type="entry name" value="NAD(P)-binding Rossmann-fold domains"/>
    <property type="match status" value="2"/>
</dbReference>
<dbReference type="Gene3D" id="3.40.50.720">
    <property type="entry name" value="NAD(P)-binding Rossmann-like Domain"/>
    <property type="match status" value="2"/>
</dbReference>
<comment type="similarity">
    <text evidence="3">Belongs to the zinc-containing alcohol dehydrogenase family. Class-III subfamily.</text>
</comment>
<dbReference type="EMBL" id="AGCU01133825">
    <property type="status" value="NOT_ANNOTATED_CDS"/>
    <property type="molecule type" value="Genomic_DNA"/>
</dbReference>
<dbReference type="Pfam" id="PF00107">
    <property type="entry name" value="ADH_zinc_N"/>
    <property type="match status" value="2"/>
</dbReference>
<dbReference type="CDD" id="cd08300">
    <property type="entry name" value="alcohol_DH_class_III"/>
    <property type="match status" value="1"/>
</dbReference>
<feature type="domain" description="Enoyl reductase (ER)" evidence="22">
    <location>
        <begin position="492"/>
        <end position="853"/>
    </location>
</feature>
<keyword evidence="13" id="KW-0520">NAD</keyword>
<dbReference type="InterPro" id="IPR014183">
    <property type="entry name" value="ADH_3"/>
</dbReference>
<evidence type="ECO:0000256" key="7">
    <source>
        <dbReference type="ARBA" id="ARBA00020108"/>
    </source>
</evidence>
<comment type="subcellular location">
    <subcellularLocation>
        <location evidence="2">Cytoplasm</location>
    </subcellularLocation>
</comment>
<dbReference type="Pfam" id="PF08240">
    <property type="entry name" value="ADH_N"/>
    <property type="match status" value="2"/>
</dbReference>
<dbReference type="EMBL" id="AGCU01133824">
    <property type="status" value="NOT_ANNOTATED_CDS"/>
    <property type="molecule type" value="Genomic_DNA"/>
</dbReference>
<dbReference type="PANTHER" id="PTHR43880">
    <property type="entry name" value="ALCOHOL DEHYDROGENASE"/>
    <property type="match status" value="1"/>
</dbReference>
<gene>
    <name evidence="23" type="primary">ADH5</name>
</gene>
<dbReference type="GO" id="GO:0004022">
    <property type="term" value="F:alcohol dehydrogenase (NAD+) activity"/>
    <property type="evidence" value="ECO:0007669"/>
    <property type="project" value="UniProtKB-EC"/>
</dbReference>
<dbReference type="EMBL" id="AGCU01133827">
    <property type="status" value="NOT_ANNOTATED_CDS"/>
    <property type="molecule type" value="Genomic_DNA"/>
</dbReference>
<sequence>SKVIKCKAAIAWEAGSLFSIEEVEVAPPKEHEIRVKIVATGVCRSDAHAISPSFKEGLFPVILGHEGAGIVESTGPGVTKFKPGDKVIPLYMPQCGQCKFCLSPKTNLCEKISKIKTAISDQDLMPDGTSRFTCKGKQIYHFMGTSTFSEYTVVAETSLVKIDDAAPLEKVCLIGCGFSTGYGAAINTAKVEPGSTCAVFGLGGVGLSAVMGCKVSGASRIFAIDINKDKFSLAKELGATDCLNPQDFKKPIQEVITEMNDGGVDFAIECIGNIAVMGLLMDNSTPSIHHRRSWKEKQNVSIQESKHGSEIFHKEKMQESVLNNCSELKLVYILMPLGNSRENTESFLYSMGLAREYQQNHYIPIVESITWFVAGWKSIDSVPKLVSDYMAKKFNLDALVTYTLPFEKINKAFDLMCEGKSRVIWPCRLPAYIRRCPARERLCPRAPSSHATLGTTTSFRCTFYPQGEKEGETAELLYQVIKCKAAVAWEAGKPLSIEEVEVAPPKVHEVRIKVVATAVCHTDAYTLSGADPEGCFPVILGHEGAGIVESVGEGVTKVKPGDTVIPLYVPQCGECKFCLNPKTNLCQKIRVTQGKGLMPDGTSRFTCKGKQIYHFMGTSTFSEYTVVADISLAKIDAAAPLDKVCLLGCGISTGYGAVINTAKVEPGSTCAIFGLGGVGLAVIMGCKVAGASRIIGVDLNKDKFAKAKEFGATECINPQDFKKPIQEVLVELTEGGVDYSFECIGNVGVMKELALFPSNIKRAALEACHKGWGVSVIVGVAAAGQEIATRPFQLVTGRTWKGTAFGGWKSVESVPKLVTEYMSKKIKVDEFVTHTLPFDRINEAFELMHAGKR</sequence>
<dbReference type="HOGENOM" id="CLU_016132_0_0_1"/>
<evidence type="ECO:0000256" key="18">
    <source>
        <dbReference type="ARBA" id="ARBA00048110"/>
    </source>
</evidence>
<evidence type="ECO:0000256" key="21">
    <source>
        <dbReference type="ARBA" id="ARBA00049243"/>
    </source>
</evidence>
<evidence type="ECO:0000256" key="19">
    <source>
        <dbReference type="ARBA" id="ARBA00048942"/>
    </source>
</evidence>
<dbReference type="PROSITE" id="PS00059">
    <property type="entry name" value="ADH_ZINC"/>
    <property type="match status" value="2"/>
</dbReference>
<dbReference type="PANTHER" id="PTHR43880:SF4">
    <property type="entry name" value="ALCOHOL DEHYDROGENASE CLASS-3"/>
    <property type="match status" value="1"/>
</dbReference>
<dbReference type="InterPro" id="IPR002328">
    <property type="entry name" value="ADH_Zn_CS"/>
</dbReference>
<keyword evidence="9" id="KW-0479">Metal-binding</keyword>
<dbReference type="EMBL" id="AGCU01133826">
    <property type="status" value="NOT_ANNOTATED_CDS"/>
    <property type="molecule type" value="Genomic_DNA"/>
</dbReference>
<dbReference type="GeneTree" id="ENSGT00940000155196"/>
<reference evidence="23" key="3">
    <citation type="submission" date="2025-08" db="UniProtKB">
        <authorList>
            <consortium name="Ensembl"/>
        </authorList>
    </citation>
    <scope>IDENTIFICATION</scope>
</reference>
<dbReference type="SMART" id="SM00829">
    <property type="entry name" value="PKS_ER"/>
    <property type="match status" value="1"/>
</dbReference>
<dbReference type="STRING" id="13735.ENSPSIP00000006040"/>
<evidence type="ECO:0000256" key="4">
    <source>
        <dbReference type="ARBA" id="ARBA00011738"/>
    </source>
</evidence>
<dbReference type="GO" id="GO:0005829">
    <property type="term" value="C:cytosol"/>
    <property type="evidence" value="ECO:0007669"/>
    <property type="project" value="TreeGrafter"/>
</dbReference>
<dbReference type="NCBIfam" id="TIGR02818">
    <property type="entry name" value="adh_III_F_hyde"/>
    <property type="match status" value="1"/>
</dbReference>
<accession>K7FDD0</accession>
<keyword evidence="10" id="KW-0862">Zinc</keyword>
<dbReference type="FunFam" id="3.40.50.720:FF:000003">
    <property type="entry name" value="S-(hydroxymethyl)glutathione dehydrogenase"/>
    <property type="match status" value="1"/>
</dbReference>
<protein>
    <recommendedName>
        <fullName evidence="7">Alcohol dehydrogenase class-3</fullName>
        <ecNumber evidence="6">1.1.1.1</ecNumber>
        <ecNumber evidence="5">1.1.1.284</ecNumber>
    </recommendedName>
    <alternativeName>
        <fullName evidence="16">Alcohol dehydrogenase class-III</fullName>
    </alternativeName>
    <alternativeName>
        <fullName evidence="14">Glutathione-dependent formaldehyde dehydrogenase</fullName>
    </alternativeName>
    <alternativeName>
        <fullName evidence="15">S-(hydroxymethyl)glutathione dehydrogenase</fullName>
    </alternativeName>
</protein>
<dbReference type="EMBL" id="AGCU01133828">
    <property type="status" value="NOT_ANNOTATED_CDS"/>
    <property type="molecule type" value="Genomic_DNA"/>
</dbReference>
<evidence type="ECO:0000256" key="9">
    <source>
        <dbReference type="ARBA" id="ARBA00022723"/>
    </source>
</evidence>
<evidence type="ECO:0000256" key="12">
    <source>
        <dbReference type="ARBA" id="ARBA00023002"/>
    </source>
</evidence>
<evidence type="ECO:0000259" key="22">
    <source>
        <dbReference type="SMART" id="SM00829"/>
    </source>
</evidence>
<dbReference type="GO" id="GO:0008270">
    <property type="term" value="F:zinc ion binding"/>
    <property type="evidence" value="ECO:0007669"/>
    <property type="project" value="InterPro"/>
</dbReference>
<keyword evidence="11" id="KW-0007">Acetylation</keyword>
<dbReference type="GO" id="GO:0046294">
    <property type="term" value="P:formaldehyde catabolic process"/>
    <property type="evidence" value="ECO:0007669"/>
    <property type="project" value="InterPro"/>
</dbReference>
<evidence type="ECO:0000256" key="15">
    <source>
        <dbReference type="ARBA" id="ARBA00032767"/>
    </source>
</evidence>
<dbReference type="Proteomes" id="UP000007267">
    <property type="component" value="Unassembled WGS sequence"/>
</dbReference>
<dbReference type="EMBL" id="AGCU01133823">
    <property type="status" value="NOT_ANNOTATED_CDS"/>
    <property type="molecule type" value="Genomic_DNA"/>
</dbReference>
<dbReference type="eggNOG" id="KOG0022">
    <property type="taxonomic scope" value="Eukaryota"/>
</dbReference>
<dbReference type="FunFam" id="3.40.50.720:FF:001160">
    <property type="entry name" value="Alcohol dehydrogenase 1"/>
    <property type="match status" value="1"/>
</dbReference>
<dbReference type="SUPFAM" id="SSF50129">
    <property type="entry name" value="GroES-like"/>
    <property type="match status" value="4"/>
</dbReference>
<evidence type="ECO:0000256" key="10">
    <source>
        <dbReference type="ARBA" id="ARBA00022833"/>
    </source>
</evidence>
<evidence type="ECO:0000313" key="23">
    <source>
        <dbReference type="Ensembl" id="ENSPSIP00000006040.1"/>
    </source>
</evidence>
<comment type="catalytic activity">
    <reaction evidence="21">
        <text>a primary alcohol + NAD(+) = an aldehyde + NADH + H(+)</text>
        <dbReference type="Rhea" id="RHEA:10736"/>
        <dbReference type="ChEBI" id="CHEBI:15378"/>
        <dbReference type="ChEBI" id="CHEBI:15734"/>
        <dbReference type="ChEBI" id="CHEBI:17478"/>
        <dbReference type="ChEBI" id="CHEBI:57540"/>
        <dbReference type="ChEBI" id="CHEBI:57945"/>
        <dbReference type="EC" id="1.1.1.1"/>
    </reaction>
</comment>
<evidence type="ECO:0000256" key="2">
    <source>
        <dbReference type="ARBA" id="ARBA00004496"/>
    </source>
</evidence>
<evidence type="ECO:0000256" key="16">
    <source>
        <dbReference type="ARBA" id="ARBA00033399"/>
    </source>
</evidence>
<evidence type="ECO:0000256" key="13">
    <source>
        <dbReference type="ARBA" id="ARBA00023027"/>
    </source>
</evidence>
<evidence type="ECO:0000256" key="8">
    <source>
        <dbReference type="ARBA" id="ARBA00022490"/>
    </source>
</evidence>
<evidence type="ECO:0000256" key="5">
    <source>
        <dbReference type="ARBA" id="ARBA00012309"/>
    </source>
</evidence>
<dbReference type="Ensembl" id="ENSPSIT00000006075.1">
    <property type="protein sequence ID" value="ENSPSIP00000006040.1"/>
    <property type="gene ID" value="ENSPSIG00000005521.1"/>
</dbReference>
<comment type="catalytic activity">
    <reaction evidence="18">
        <text>S-(hydroxymethyl)glutathione + NAD(+) = S-formylglutathione + NADH + H(+)</text>
        <dbReference type="Rhea" id="RHEA:19985"/>
        <dbReference type="ChEBI" id="CHEBI:15378"/>
        <dbReference type="ChEBI" id="CHEBI:57540"/>
        <dbReference type="ChEBI" id="CHEBI:57688"/>
        <dbReference type="ChEBI" id="CHEBI:57945"/>
        <dbReference type="ChEBI" id="CHEBI:58758"/>
        <dbReference type="EC" id="1.1.1.284"/>
    </reaction>
</comment>
<reference evidence="23" key="4">
    <citation type="submission" date="2025-09" db="UniProtKB">
        <authorList>
            <consortium name="Ensembl"/>
        </authorList>
    </citation>
    <scope>IDENTIFICATION</scope>
</reference>
<dbReference type="FunFam" id="3.90.180.10:FF:000001">
    <property type="entry name" value="S-(hydroxymethyl)glutathione dehydrogenase"/>
    <property type="match status" value="2"/>
</dbReference>
<proteinExistence type="inferred from homology"/>
<dbReference type="EC" id="1.1.1.1" evidence="6"/>
<dbReference type="EC" id="1.1.1.284" evidence="5"/>
<dbReference type="InterPro" id="IPR013154">
    <property type="entry name" value="ADH-like_N"/>
</dbReference>
<dbReference type="InterPro" id="IPR020843">
    <property type="entry name" value="ER"/>
</dbReference>
<evidence type="ECO:0000256" key="14">
    <source>
        <dbReference type="ARBA" id="ARBA00031007"/>
    </source>
</evidence>
<evidence type="ECO:0000256" key="17">
    <source>
        <dbReference type="ARBA" id="ARBA00047793"/>
    </source>
</evidence>
<dbReference type="InterPro" id="IPR011032">
    <property type="entry name" value="GroES-like_sf"/>
</dbReference>
<reference evidence="24" key="2">
    <citation type="journal article" date="2013" name="Nat. Genet.">
        <title>The draft genomes of soft-shell turtle and green sea turtle yield insights into the development and evolution of the turtle-specific body plan.</title>
        <authorList>
            <person name="Wang Z."/>
            <person name="Pascual-Anaya J."/>
            <person name="Zadissa A."/>
            <person name="Li W."/>
            <person name="Niimura Y."/>
            <person name="Huang Z."/>
            <person name="Li C."/>
            <person name="White S."/>
            <person name="Xiong Z."/>
            <person name="Fang D."/>
            <person name="Wang B."/>
            <person name="Ming Y."/>
            <person name="Chen Y."/>
            <person name="Zheng Y."/>
            <person name="Kuraku S."/>
            <person name="Pignatelli M."/>
            <person name="Herrero J."/>
            <person name="Beal K."/>
            <person name="Nozawa M."/>
            <person name="Li Q."/>
            <person name="Wang J."/>
            <person name="Zhang H."/>
            <person name="Yu L."/>
            <person name="Shigenobu S."/>
            <person name="Wang J."/>
            <person name="Liu J."/>
            <person name="Flicek P."/>
            <person name="Searle S."/>
            <person name="Wang J."/>
            <person name="Kuratani S."/>
            <person name="Yin Y."/>
            <person name="Aken B."/>
            <person name="Zhang G."/>
            <person name="Irie N."/>
        </authorList>
    </citation>
    <scope>NUCLEOTIDE SEQUENCE [LARGE SCALE GENOMIC DNA]</scope>
    <source>
        <strain evidence="24">Daiwa-1</strain>
    </source>
</reference>
<evidence type="ECO:0000256" key="1">
    <source>
        <dbReference type="ARBA" id="ARBA00001947"/>
    </source>
</evidence>
<dbReference type="EMBL" id="AGCU01133822">
    <property type="status" value="NOT_ANNOTATED_CDS"/>
    <property type="molecule type" value="Genomic_DNA"/>
</dbReference>
<comment type="subunit">
    <text evidence="4">Homodimer.</text>
</comment>
<evidence type="ECO:0000256" key="11">
    <source>
        <dbReference type="ARBA" id="ARBA00022990"/>
    </source>
</evidence>
<comment type="catalytic activity">
    <reaction evidence="17">
        <text>S-(hydroxymethyl)glutathione + NADP(+) = S-formylglutathione + NADPH + H(+)</text>
        <dbReference type="Rhea" id="RHEA:19981"/>
        <dbReference type="ChEBI" id="CHEBI:15378"/>
        <dbReference type="ChEBI" id="CHEBI:57688"/>
        <dbReference type="ChEBI" id="CHEBI:57783"/>
        <dbReference type="ChEBI" id="CHEBI:58349"/>
        <dbReference type="ChEBI" id="CHEBI:58758"/>
        <dbReference type="EC" id="1.1.1.284"/>
    </reaction>
</comment>
<evidence type="ECO:0000256" key="20">
    <source>
        <dbReference type="ARBA" id="ARBA00049164"/>
    </source>
</evidence>
<comment type="catalytic activity">
    <reaction evidence="20">
        <text>a secondary alcohol + NAD(+) = a ketone + NADH + H(+)</text>
        <dbReference type="Rhea" id="RHEA:10740"/>
        <dbReference type="ChEBI" id="CHEBI:15378"/>
        <dbReference type="ChEBI" id="CHEBI:17087"/>
        <dbReference type="ChEBI" id="CHEBI:35681"/>
        <dbReference type="ChEBI" id="CHEBI:57540"/>
        <dbReference type="ChEBI" id="CHEBI:57945"/>
        <dbReference type="EC" id="1.1.1.1"/>
    </reaction>
</comment>
<comment type="cofactor">
    <cofactor evidence="1">
        <name>Zn(2+)</name>
        <dbReference type="ChEBI" id="CHEBI:29105"/>
    </cofactor>
</comment>
<keyword evidence="24" id="KW-1185">Reference proteome</keyword>
<dbReference type="AlphaFoldDB" id="K7FDD0"/>
<name>K7FDD0_PELSI</name>
<dbReference type="EMBL" id="AGCU01133821">
    <property type="status" value="NOT_ANNOTATED_CDS"/>
    <property type="molecule type" value="Genomic_DNA"/>
</dbReference>
<dbReference type="InterPro" id="IPR036291">
    <property type="entry name" value="NAD(P)-bd_dom_sf"/>
</dbReference>